<reference evidence="2" key="2">
    <citation type="submission" date="2015-01" db="EMBL/GenBank/DDBJ databases">
        <title>Evolutionary Origins and Diversification of the Mycorrhizal Mutualists.</title>
        <authorList>
            <consortium name="DOE Joint Genome Institute"/>
            <consortium name="Mycorrhizal Genomics Consortium"/>
            <person name="Kohler A."/>
            <person name="Kuo A."/>
            <person name="Nagy L.G."/>
            <person name="Floudas D."/>
            <person name="Copeland A."/>
            <person name="Barry K.W."/>
            <person name="Cichocki N."/>
            <person name="Veneault-Fourrey C."/>
            <person name="LaButti K."/>
            <person name="Lindquist E.A."/>
            <person name="Lipzen A."/>
            <person name="Lundell T."/>
            <person name="Morin E."/>
            <person name="Murat C."/>
            <person name="Riley R."/>
            <person name="Ohm R."/>
            <person name="Sun H."/>
            <person name="Tunlid A."/>
            <person name="Henrissat B."/>
            <person name="Grigoriev I.V."/>
            <person name="Hibbett D.S."/>
            <person name="Martin F."/>
        </authorList>
    </citation>
    <scope>NUCLEOTIDE SEQUENCE [LARGE SCALE GENOMIC DNA]</scope>
    <source>
        <strain evidence="2">Zn</strain>
    </source>
</reference>
<dbReference type="Proteomes" id="UP000054321">
    <property type="component" value="Unassembled WGS sequence"/>
</dbReference>
<dbReference type="HOGENOM" id="CLU_100689_1_0_1"/>
<evidence type="ECO:0008006" key="3">
    <source>
        <dbReference type="Google" id="ProtNLM"/>
    </source>
</evidence>
<dbReference type="EMBL" id="KN832870">
    <property type="protein sequence ID" value="KIN07782.1"/>
    <property type="molecule type" value="Genomic_DNA"/>
</dbReference>
<feature type="non-terminal residue" evidence="1">
    <location>
        <position position="1"/>
    </location>
</feature>
<dbReference type="InterPro" id="IPR011008">
    <property type="entry name" value="Dimeric_a/b-barrel"/>
</dbReference>
<dbReference type="GO" id="GO:0016857">
    <property type="term" value="F:racemase and epimerase activity, acting on carbohydrates and derivatives"/>
    <property type="evidence" value="ECO:0007669"/>
    <property type="project" value="InterPro"/>
</dbReference>
<dbReference type="InterPro" id="IPR008000">
    <property type="entry name" value="Rham/fucose_mutarotase"/>
</dbReference>
<organism evidence="1 2">
    <name type="scientific">Oidiodendron maius (strain Zn)</name>
    <dbReference type="NCBI Taxonomy" id="913774"/>
    <lineage>
        <taxon>Eukaryota</taxon>
        <taxon>Fungi</taxon>
        <taxon>Dikarya</taxon>
        <taxon>Ascomycota</taxon>
        <taxon>Pezizomycotina</taxon>
        <taxon>Leotiomycetes</taxon>
        <taxon>Leotiomycetes incertae sedis</taxon>
        <taxon>Myxotrichaceae</taxon>
        <taxon>Oidiodendron</taxon>
    </lineage>
</organism>
<sequence length="114" mass="13574">RLKYQGRRFAQIVKLKPEFEEKYKECHANVWPEVLKQIKDCNIEDYSIFYDPDSHILFASFKYIGYDWAGDMEKMAENPKVQEWWRMTDSYQESLVEGAKSSLAGSPPWWKGLQ</sequence>
<dbReference type="InParanoid" id="A0A0C3I005"/>
<dbReference type="Pfam" id="PF05336">
    <property type="entry name" value="rhaM"/>
    <property type="match status" value="1"/>
</dbReference>
<keyword evidence="2" id="KW-1185">Reference proteome</keyword>
<dbReference type="PANTHER" id="PTHR34389">
    <property type="entry name" value="L-RHAMNOSE MUTAROTASE"/>
    <property type="match status" value="1"/>
</dbReference>
<dbReference type="Gene3D" id="3.30.70.100">
    <property type="match status" value="1"/>
</dbReference>
<dbReference type="SUPFAM" id="SSF54909">
    <property type="entry name" value="Dimeric alpha+beta barrel"/>
    <property type="match status" value="1"/>
</dbReference>
<evidence type="ECO:0000313" key="1">
    <source>
        <dbReference type="EMBL" id="KIN07782.1"/>
    </source>
</evidence>
<dbReference type="AlphaFoldDB" id="A0A0C3I005"/>
<reference evidence="1 2" key="1">
    <citation type="submission" date="2014-04" db="EMBL/GenBank/DDBJ databases">
        <authorList>
            <consortium name="DOE Joint Genome Institute"/>
            <person name="Kuo A."/>
            <person name="Martino E."/>
            <person name="Perotto S."/>
            <person name="Kohler A."/>
            <person name="Nagy L.G."/>
            <person name="Floudas D."/>
            <person name="Copeland A."/>
            <person name="Barry K.W."/>
            <person name="Cichocki N."/>
            <person name="Veneault-Fourrey C."/>
            <person name="LaButti K."/>
            <person name="Lindquist E.A."/>
            <person name="Lipzen A."/>
            <person name="Lundell T."/>
            <person name="Morin E."/>
            <person name="Murat C."/>
            <person name="Sun H."/>
            <person name="Tunlid A."/>
            <person name="Henrissat B."/>
            <person name="Grigoriev I.V."/>
            <person name="Hibbett D.S."/>
            <person name="Martin F."/>
            <person name="Nordberg H.P."/>
            <person name="Cantor M.N."/>
            <person name="Hua S.X."/>
        </authorList>
    </citation>
    <scope>NUCLEOTIDE SEQUENCE [LARGE SCALE GENOMIC DNA]</scope>
    <source>
        <strain evidence="1 2">Zn</strain>
    </source>
</reference>
<evidence type="ECO:0000313" key="2">
    <source>
        <dbReference type="Proteomes" id="UP000054321"/>
    </source>
</evidence>
<dbReference type="STRING" id="913774.A0A0C3I005"/>
<proteinExistence type="predicted"/>
<protein>
    <recommendedName>
        <fullName evidence="3">DUF718 domain-containing protein</fullName>
    </recommendedName>
</protein>
<feature type="non-terminal residue" evidence="1">
    <location>
        <position position="114"/>
    </location>
</feature>
<name>A0A0C3I005_OIDMZ</name>
<gene>
    <name evidence="1" type="ORF">OIDMADRAFT_84346</name>
</gene>
<dbReference type="OrthoDB" id="9981546at2759"/>
<dbReference type="PANTHER" id="PTHR34389:SF2">
    <property type="entry name" value="L-RHAMNOSE MUTAROTASE"/>
    <property type="match status" value="1"/>
</dbReference>
<accession>A0A0C3I005</accession>